<dbReference type="OrthoDB" id="9776116at2"/>
<evidence type="ECO:0000313" key="2">
    <source>
        <dbReference type="EMBL" id="PRY17325.1"/>
    </source>
</evidence>
<dbReference type="EMBL" id="PVZF01000002">
    <property type="protein sequence ID" value="PRY17325.1"/>
    <property type="molecule type" value="Genomic_DNA"/>
</dbReference>
<dbReference type="InterPro" id="IPR002881">
    <property type="entry name" value="DUF58"/>
</dbReference>
<protein>
    <submittedName>
        <fullName evidence="2">Uncharacterized protein DUF58</fullName>
    </submittedName>
</protein>
<gene>
    <name evidence="2" type="ORF">CLV37_102285</name>
</gene>
<comment type="caution">
    <text evidence="2">The sequence shown here is derived from an EMBL/GenBank/DDBJ whole genome shotgun (WGS) entry which is preliminary data.</text>
</comment>
<dbReference type="Pfam" id="PF01882">
    <property type="entry name" value="DUF58"/>
    <property type="match status" value="1"/>
</dbReference>
<dbReference type="PANTHER" id="PTHR33608:SF6">
    <property type="entry name" value="BLL2464 PROTEIN"/>
    <property type="match status" value="1"/>
</dbReference>
<organism evidence="2 3">
    <name type="scientific">Kineococcus rhizosphaerae</name>
    <dbReference type="NCBI Taxonomy" id="559628"/>
    <lineage>
        <taxon>Bacteria</taxon>
        <taxon>Bacillati</taxon>
        <taxon>Actinomycetota</taxon>
        <taxon>Actinomycetes</taxon>
        <taxon>Kineosporiales</taxon>
        <taxon>Kineosporiaceae</taxon>
        <taxon>Kineococcus</taxon>
    </lineage>
</organism>
<proteinExistence type="predicted"/>
<dbReference type="PANTHER" id="PTHR33608">
    <property type="entry name" value="BLL2464 PROTEIN"/>
    <property type="match status" value="1"/>
</dbReference>
<dbReference type="Proteomes" id="UP000238083">
    <property type="component" value="Unassembled WGS sequence"/>
</dbReference>
<feature type="domain" description="DUF58" evidence="1">
    <location>
        <begin position="53"/>
        <end position="260"/>
    </location>
</feature>
<evidence type="ECO:0000259" key="1">
    <source>
        <dbReference type="Pfam" id="PF01882"/>
    </source>
</evidence>
<dbReference type="AlphaFoldDB" id="A0A2T0R834"/>
<dbReference type="RefSeq" id="WP_106208007.1">
    <property type="nucleotide sequence ID" value="NZ_PVZF01000002.1"/>
</dbReference>
<accession>A0A2T0R834</accession>
<sequence length="302" mass="32601">MTAPAPARRAPAPCRVSPRLAALLAVPAHRRSYGLLEGDWAAVFTGRSHDFDDLRPYVPGDDVRDIDWKATTRGPLPLVKRYVARRDQTLLLIVPTGRELVAAAPGGGAKLAVVHLLVEVLAAVADARGDGTALLTGRPGTVTVLPSRRGLAHRARLVTTVTAVADDPPVDVPGLLAHAARLRFRRCLVVVLADDVDVDADTERALRRLAVRHEVLWVTVSDADPTTVPGRLRTLPGRTLLPGRVRRSPRVRHEHAAAERERRRGTVTALRRSGVSAGRVDGPDGVVAGLRALVREHGRARR</sequence>
<name>A0A2T0R834_9ACTN</name>
<evidence type="ECO:0000313" key="3">
    <source>
        <dbReference type="Proteomes" id="UP000238083"/>
    </source>
</evidence>
<reference evidence="2 3" key="1">
    <citation type="submission" date="2018-03" db="EMBL/GenBank/DDBJ databases">
        <title>Genomic Encyclopedia of Archaeal and Bacterial Type Strains, Phase II (KMG-II): from individual species to whole genera.</title>
        <authorList>
            <person name="Goeker M."/>
        </authorList>
    </citation>
    <scope>NUCLEOTIDE SEQUENCE [LARGE SCALE GENOMIC DNA]</scope>
    <source>
        <strain evidence="2 3">DSM 19711</strain>
    </source>
</reference>
<keyword evidence="3" id="KW-1185">Reference proteome</keyword>